<feature type="chain" id="PRO_5039143067" description="Polymer-forming protein" evidence="2">
    <location>
        <begin position="19"/>
        <end position="341"/>
    </location>
</feature>
<evidence type="ECO:0000256" key="2">
    <source>
        <dbReference type="SAM" id="SignalP"/>
    </source>
</evidence>
<feature type="compositionally biased region" description="Acidic residues" evidence="1">
    <location>
        <begin position="26"/>
        <end position="48"/>
    </location>
</feature>
<keyword evidence="4" id="KW-1185">Reference proteome</keyword>
<evidence type="ECO:0008006" key="5">
    <source>
        <dbReference type="Google" id="ProtNLM"/>
    </source>
</evidence>
<dbReference type="RefSeq" id="WP_211295420.1">
    <property type="nucleotide sequence ID" value="NZ_PVTO01000007.1"/>
</dbReference>
<evidence type="ECO:0000313" key="3">
    <source>
        <dbReference type="EMBL" id="PRY83026.1"/>
    </source>
</evidence>
<evidence type="ECO:0000256" key="1">
    <source>
        <dbReference type="SAM" id="MobiDB-lite"/>
    </source>
</evidence>
<evidence type="ECO:0000313" key="4">
    <source>
        <dbReference type="Proteomes" id="UP000238205"/>
    </source>
</evidence>
<dbReference type="Proteomes" id="UP000238205">
    <property type="component" value="Unassembled WGS sequence"/>
</dbReference>
<accession>A0A2T0W8Q6</accession>
<comment type="caution">
    <text evidence="3">The sequence shown here is derived from an EMBL/GenBank/DDBJ whole genome shotgun (WGS) entry which is preliminary data.</text>
</comment>
<feature type="region of interest" description="Disordered" evidence="1">
    <location>
        <begin position="24"/>
        <end position="60"/>
    </location>
</feature>
<feature type="signal peptide" evidence="2">
    <location>
        <begin position="1"/>
        <end position="18"/>
    </location>
</feature>
<dbReference type="AlphaFoldDB" id="A0A2T0W8Q6"/>
<proteinExistence type="predicted"/>
<feature type="region of interest" description="Disordered" evidence="1">
    <location>
        <begin position="175"/>
        <end position="206"/>
    </location>
</feature>
<name>A0A2T0W8Q6_9LACT</name>
<gene>
    <name evidence="3" type="ORF">CLV38_107102</name>
</gene>
<organism evidence="3 4">
    <name type="scientific">Alkalibacterium olivapovliticus</name>
    <dbReference type="NCBI Taxonomy" id="99907"/>
    <lineage>
        <taxon>Bacteria</taxon>
        <taxon>Bacillati</taxon>
        <taxon>Bacillota</taxon>
        <taxon>Bacilli</taxon>
        <taxon>Lactobacillales</taxon>
        <taxon>Carnobacteriaceae</taxon>
        <taxon>Alkalibacterium</taxon>
    </lineage>
</organism>
<keyword evidence="2" id="KW-0732">Signal</keyword>
<protein>
    <recommendedName>
        <fullName evidence="5">Polymer-forming protein</fullName>
    </recommendedName>
</protein>
<dbReference type="PROSITE" id="PS51257">
    <property type="entry name" value="PROKAR_LIPOPROTEIN"/>
    <property type="match status" value="1"/>
</dbReference>
<sequence>MVKWNRLLMITASLGLLAACGNGDDTAAEDETEEVAEDTTDETGEDSDATTGATQSVVTDEDSLLEGLSSDGGWIVIFQDDFSTDEELVLAGGMENNDGESERKLALYEQDADRNVTGTFTLSAPSLTIEQDNTRLQYGTFEGDVYVEAENFRLLGGTIDGDLIFASEELQDSAEIDEDATITGETKVEGEDADAGETADATTGATQSVVTDEDSLLEGLSSDGGWIVIFEDNVSSDEELVMVDGFENNNGEVERKLALYEQDADRNVTGTFTLSAPSITIQNENTRLQYGTVEGDVYVEANGFKLLGGTIDGDLIFASDEFEESAEIDDDATITGETKVD</sequence>
<dbReference type="EMBL" id="PVTO01000007">
    <property type="protein sequence ID" value="PRY83026.1"/>
    <property type="molecule type" value="Genomic_DNA"/>
</dbReference>
<reference evidence="3 4" key="1">
    <citation type="submission" date="2018-03" db="EMBL/GenBank/DDBJ databases">
        <title>Genomic Encyclopedia of Archaeal and Bacterial Type Strains, Phase II (KMG-II): from individual species to whole genera.</title>
        <authorList>
            <person name="Goeker M."/>
        </authorList>
    </citation>
    <scope>NUCLEOTIDE SEQUENCE [LARGE SCALE GENOMIC DNA]</scope>
    <source>
        <strain evidence="3 4">DSM 13175</strain>
    </source>
</reference>